<dbReference type="Pfam" id="PF17917">
    <property type="entry name" value="RT_RNaseH"/>
    <property type="match status" value="1"/>
</dbReference>
<dbReference type="GO" id="GO:0004519">
    <property type="term" value="F:endonuclease activity"/>
    <property type="evidence" value="ECO:0007669"/>
    <property type="project" value="UniProtKB-KW"/>
</dbReference>
<evidence type="ECO:0000256" key="3">
    <source>
        <dbReference type="ARBA" id="ARBA00022722"/>
    </source>
</evidence>
<dbReference type="Proteomes" id="UP000681722">
    <property type="component" value="Unassembled WGS sequence"/>
</dbReference>
<dbReference type="EMBL" id="CAJOBC010126929">
    <property type="protein sequence ID" value="CAF4598447.1"/>
    <property type="molecule type" value="Genomic_DNA"/>
</dbReference>
<feature type="non-terminal residue" evidence="9">
    <location>
        <position position="1"/>
    </location>
</feature>
<dbReference type="InterPro" id="IPR043502">
    <property type="entry name" value="DNA/RNA_pol_sf"/>
</dbReference>
<dbReference type="SUPFAM" id="SSF56672">
    <property type="entry name" value="DNA/RNA polymerases"/>
    <property type="match status" value="1"/>
</dbReference>
<dbReference type="GO" id="GO:0016787">
    <property type="term" value="F:hydrolase activity"/>
    <property type="evidence" value="ECO:0007669"/>
    <property type="project" value="UniProtKB-KW"/>
</dbReference>
<evidence type="ECO:0000256" key="2">
    <source>
        <dbReference type="ARBA" id="ARBA00022695"/>
    </source>
</evidence>
<keyword evidence="2" id="KW-0548">Nucleotidyltransferase</keyword>
<evidence type="ECO:0000256" key="6">
    <source>
        <dbReference type="ARBA" id="ARBA00022918"/>
    </source>
</evidence>
<organism evidence="9 10">
    <name type="scientific">Didymodactylos carnosus</name>
    <dbReference type="NCBI Taxonomy" id="1234261"/>
    <lineage>
        <taxon>Eukaryota</taxon>
        <taxon>Metazoa</taxon>
        <taxon>Spiralia</taxon>
        <taxon>Gnathifera</taxon>
        <taxon>Rotifera</taxon>
        <taxon>Eurotatoria</taxon>
        <taxon>Bdelloidea</taxon>
        <taxon>Philodinida</taxon>
        <taxon>Philodinidae</taxon>
        <taxon>Didymodactylos</taxon>
    </lineage>
</organism>
<dbReference type="GO" id="GO:0003964">
    <property type="term" value="F:RNA-directed DNA polymerase activity"/>
    <property type="evidence" value="ECO:0007669"/>
    <property type="project" value="UniProtKB-KW"/>
</dbReference>
<keyword evidence="4" id="KW-0255">Endonuclease</keyword>
<dbReference type="Gene3D" id="3.10.20.370">
    <property type="match status" value="1"/>
</dbReference>
<dbReference type="InterPro" id="IPR041373">
    <property type="entry name" value="RT_RNaseH"/>
</dbReference>
<keyword evidence="6" id="KW-0695">RNA-directed DNA polymerase</keyword>
<dbReference type="InterPro" id="IPR050951">
    <property type="entry name" value="Retrovirus_Pol_polyprotein"/>
</dbReference>
<gene>
    <name evidence="9" type="ORF">SRO942_LOCUS48775</name>
</gene>
<dbReference type="PANTHER" id="PTHR37984">
    <property type="entry name" value="PROTEIN CBG26694"/>
    <property type="match status" value="1"/>
</dbReference>
<protein>
    <recommendedName>
        <fullName evidence="8">Reverse transcriptase RNase H-like domain-containing protein</fullName>
    </recommendedName>
</protein>
<feature type="domain" description="Reverse transcriptase RNase H-like" evidence="8">
    <location>
        <begin position="1"/>
        <end position="100"/>
    </location>
</feature>
<dbReference type="OrthoDB" id="10057599at2759"/>
<feature type="compositionally biased region" description="Low complexity" evidence="7">
    <location>
        <begin position="154"/>
        <end position="169"/>
    </location>
</feature>
<keyword evidence="3" id="KW-0540">Nuclease</keyword>
<comment type="caution">
    <text evidence="9">The sequence shown here is derived from an EMBL/GenBank/DDBJ whole genome shotgun (WGS) entry which is preliminary data.</text>
</comment>
<name>A0A8S2YYB8_9BILA</name>
<evidence type="ECO:0000256" key="4">
    <source>
        <dbReference type="ARBA" id="ARBA00022759"/>
    </source>
</evidence>
<evidence type="ECO:0000313" key="9">
    <source>
        <dbReference type="EMBL" id="CAF4598447.1"/>
    </source>
</evidence>
<evidence type="ECO:0000256" key="1">
    <source>
        <dbReference type="ARBA" id="ARBA00022679"/>
    </source>
</evidence>
<reference evidence="9" key="1">
    <citation type="submission" date="2021-02" db="EMBL/GenBank/DDBJ databases">
        <authorList>
            <person name="Nowell W R."/>
        </authorList>
    </citation>
    <scope>NUCLEOTIDE SEQUENCE</scope>
</reference>
<keyword evidence="1" id="KW-0808">Transferase</keyword>
<evidence type="ECO:0000256" key="5">
    <source>
        <dbReference type="ARBA" id="ARBA00022801"/>
    </source>
</evidence>
<accession>A0A8S2YYB8</accession>
<evidence type="ECO:0000259" key="8">
    <source>
        <dbReference type="Pfam" id="PF17917"/>
    </source>
</evidence>
<feature type="region of interest" description="Disordered" evidence="7">
    <location>
        <begin position="154"/>
        <end position="174"/>
    </location>
</feature>
<evidence type="ECO:0000313" key="10">
    <source>
        <dbReference type="Proteomes" id="UP000681722"/>
    </source>
</evidence>
<evidence type="ECO:0000256" key="7">
    <source>
        <dbReference type="SAM" id="MobiDB-lite"/>
    </source>
</evidence>
<sequence>PYKLQTDASDEGIGAVLLQIYPEGDRPVGYLSKKITKAQRKWSPTEQECFALMCALDKWHVYLTGVKFTWDTDHQALIHLKNKAQVNKRCGRWPLKIAEYDIKINHIRGIHNAMPDYLSRSPVEDPDEIVENTTKSTQTDEEVHAIVGAVTRAQSKLQPAQQQPSSSPSVGQDCQRFSVTTIV</sequence>
<dbReference type="AlphaFoldDB" id="A0A8S2YYB8"/>
<dbReference type="CDD" id="cd09274">
    <property type="entry name" value="RNase_HI_RT_Ty3"/>
    <property type="match status" value="1"/>
</dbReference>
<dbReference type="FunFam" id="3.10.20.370:FF:000001">
    <property type="entry name" value="Retrovirus-related Pol polyprotein from transposon 17.6-like protein"/>
    <property type="match status" value="1"/>
</dbReference>
<proteinExistence type="predicted"/>
<dbReference type="PANTHER" id="PTHR37984:SF5">
    <property type="entry name" value="PROTEIN NYNRIN-LIKE"/>
    <property type="match status" value="1"/>
</dbReference>
<keyword evidence="5" id="KW-0378">Hydrolase</keyword>